<evidence type="ECO:0000313" key="1">
    <source>
        <dbReference type="EMBL" id="KAJ9073676.1"/>
    </source>
</evidence>
<dbReference type="Proteomes" id="UP001165960">
    <property type="component" value="Unassembled WGS sequence"/>
</dbReference>
<accession>A0ACC2TGZ9</accession>
<dbReference type="EMBL" id="QTSX02002891">
    <property type="protein sequence ID" value="KAJ9073676.1"/>
    <property type="molecule type" value="Genomic_DNA"/>
</dbReference>
<protein>
    <submittedName>
        <fullName evidence="1">Uncharacterized protein</fullName>
    </submittedName>
</protein>
<proteinExistence type="predicted"/>
<name>A0ACC2TGZ9_9FUNG</name>
<gene>
    <name evidence="1" type="ORF">DSO57_1013706</name>
</gene>
<evidence type="ECO:0000313" key="2">
    <source>
        <dbReference type="Proteomes" id="UP001165960"/>
    </source>
</evidence>
<comment type="caution">
    <text evidence="1">The sequence shown here is derived from an EMBL/GenBank/DDBJ whole genome shotgun (WGS) entry which is preliminary data.</text>
</comment>
<organism evidence="1 2">
    <name type="scientific">Entomophthora muscae</name>
    <dbReference type="NCBI Taxonomy" id="34485"/>
    <lineage>
        <taxon>Eukaryota</taxon>
        <taxon>Fungi</taxon>
        <taxon>Fungi incertae sedis</taxon>
        <taxon>Zoopagomycota</taxon>
        <taxon>Entomophthoromycotina</taxon>
        <taxon>Entomophthoromycetes</taxon>
        <taxon>Entomophthorales</taxon>
        <taxon>Entomophthoraceae</taxon>
        <taxon>Entomophthora</taxon>
    </lineage>
</organism>
<keyword evidence="2" id="KW-1185">Reference proteome</keyword>
<reference evidence="1" key="1">
    <citation type="submission" date="2022-04" db="EMBL/GenBank/DDBJ databases">
        <title>Genome of the entomopathogenic fungus Entomophthora muscae.</title>
        <authorList>
            <person name="Elya C."/>
            <person name="Lovett B.R."/>
            <person name="Lee E."/>
            <person name="Macias A.M."/>
            <person name="Hajek A.E."/>
            <person name="De Bivort B.L."/>
            <person name="Kasson M.T."/>
            <person name="De Fine Licht H.H."/>
            <person name="Stajich J.E."/>
        </authorList>
    </citation>
    <scope>NUCLEOTIDE SEQUENCE</scope>
    <source>
        <strain evidence="1">Berkeley</strain>
    </source>
</reference>
<sequence>MRVGLAWILMGACIEAQKGRSFLDEAKSMKKQDGSIEDVVTKTDEAVFDTMDQIPRAQGLGKLFRYLREVPARKLPVNRGIRYVSENNFRGNLQNSFLAVCYEQDLATEKCFCNKRYPVRYIIRNDTLESLVLIVVEPANKQIIISYRPTYSDKNWLTNLDFELVQFPGAPKGVQSHRGFKDYVLSVQPQAEKALGKLLKMPKYKDFEVHTTGYSLGAAAAIVSVPAWVKFIRKNRFPHKFLAYSYAGPRPGNEAFAQYLASFKVPITRFSNREDLVTHLPPRSFGYVHAGVEYHERKTGPDQTSVELCSQAYDEDPNCGLNPHALLSNARHYFPFNAYIPLPPTVNIGSHQHK</sequence>